<gene>
    <name evidence="1" type="ORF">BN9_117520</name>
</gene>
<dbReference type="EMBL" id="CAIX01000414">
    <property type="protein sequence ID" value="CCI10805.1"/>
    <property type="molecule type" value="Genomic_DNA"/>
</dbReference>
<keyword evidence="2" id="KW-1185">Reference proteome</keyword>
<proteinExistence type="predicted"/>
<evidence type="ECO:0008006" key="3">
    <source>
        <dbReference type="Google" id="ProtNLM"/>
    </source>
</evidence>
<evidence type="ECO:0000313" key="1">
    <source>
        <dbReference type="EMBL" id="CCI10805.1"/>
    </source>
</evidence>
<protein>
    <recommendedName>
        <fullName evidence="3">Peptidase A1 domain-containing protein</fullName>
    </recommendedName>
</protein>
<dbReference type="Gene3D" id="2.40.70.10">
    <property type="entry name" value="Acid Proteases"/>
    <property type="match status" value="1"/>
</dbReference>
<dbReference type="AlphaFoldDB" id="A0A024FUK1"/>
<comment type="caution">
    <text evidence="1">The sequence shown here is derived from an EMBL/GenBank/DDBJ whole genome shotgun (WGS) entry which is preliminary data.</text>
</comment>
<accession>A0A024FUK1</accession>
<dbReference type="InterPro" id="IPR021109">
    <property type="entry name" value="Peptidase_aspartic_dom_sf"/>
</dbReference>
<organism evidence="1 2">
    <name type="scientific">Albugo candida</name>
    <dbReference type="NCBI Taxonomy" id="65357"/>
    <lineage>
        <taxon>Eukaryota</taxon>
        <taxon>Sar</taxon>
        <taxon>Stramenopiles</taxon>
        <taxon>Oomycota</taxon>
        <taxon>Peronosporomycetes</taxon>
        <taxon>Albuginales</taxon>
        <taxon>Albuginaceae</taxon>
        <taxon>Albugo</taxon>
    </lineage>
</organism>
<name>A0A024FUK1_9STRA</name>
<dbReference type="Proteomes" id="UP000053237">
    <property type="component" value="Unassembled WGS sequence"/>
</dbReference>
<reference evidence="1 2" key="1">
    <citation type="submission" date="2012-05" db="EMBL/GenBank/DDBJ databases">
        <title>Recombination and specialization in a pathogen metapopulation.</title>
        <authorList>
            <person name="Gardiner A."/>
            <person name="Kemen E."/>
            <person name="Schultz-Larsen T."/>
            <person name="MacLean D."/>
            <person name="Van Oosterhout C."/>
            <person name="Jones J.D.G."/>
        </authorList>
    </citation>
    <scope>NUCLEOTIDE SEQUENCE [LARGE SCALE GENOMIC DNA]</scope>
    <source>
        <strain evidence="1 2">Ac Nc2</strain>
    </source>
</reference>
<sequence length="340" mass="38735">MGLRVELAQINHGEYVMAFYMDHTHDHLTALLRCWPNTEIKVSLAEYDPEGYKSYDILLLSDKSSGHGASKRDGHYDPESMRDTKDKSMINDFIIPGCWKMSPSRLENLYNKGKLPRKNHYMMVLEADAFVDLAPRGTYSFEWDESKESFVFPVNTADDSDFESQRDLSFPAVKFGGTKFRDQHIQIHLGNDLIKLPRGAYEKVLEKIKAKTYVPSSSKKPKYRQITSDDPDDVNFDNTEITFPGKGSTTRMTKLFRPSISSKGVVNFLSSNSDYWVLGGGFLWMFKVIIDTKTEAKMYQITPYKESNVWSKLKSEVPAAGSKIARGVNRKASFSASPFY</sequence>
<dbReference type="InParanoid" id="A0A024FUK1"/>
<evidence type="ECO:0000313" key="2">
    <source>
        <dbReference type="Proteomes" id="UP000053237"/>
    </source>
</evidence>